<dbReference type="Pfam" id="PF00153">
    <property type="entry name" value="Mito_carr"/>
    <property type="match status" value="1"/>
</dbReference>
<sequence>MAAQAIVFPFDTIRKRLMNDGIDGRPKLYSSTLRCFNAIRHTEGFRAFYYGIWPATLRSIPAGAIQFASYELMKELFLTRAPGATPEAA</sequence>
<evidence type="ECO:0000313" key="8">
    <source>
        <dbReference type="Proteomes" id="UP000030754"/>
    </source>
</evidence>
<organism evidence="7 8">
    <name type="scientific">Eimeria necatrix</name>
    <dbReference type="NCBI Taxonomy" id="51315"/>
    <lineage>
        <taxon>Eukaryota</taxon>
        <taxon>Sar</taxon>
        <taxon>Alveolata</taxon>
        <taxon>Apicomplexa</taxon>
        <taxon>Conoidasida</taxon>
        <taxon>Coccidia</taxon>
        <taxon>Eucoccidiorida</taxon>
        <taxon>Eimeriorina</taxon>
        <taxon>Eimeriidae</taxon>
        <taxon>Eimeria</taxon>
    </lineage>
</organism>
<dbReference type="PANTHER" id="PTHR24089">
    <property type="entry name" value="SOLUTE CARRIER FAMILY 25"/>
    <property type="match status" value="1"/>
</dbReference>
<dbReference type="VEuPathDB" id="ToxoDB:ENH_00040880"/>
<evidence type="ECO:0000313" key="7">
    <source>
        <dbReference type="EMBL" id="CDJ66859.1"/>
    </source>
</evidence>
<evidence type="ECO:0000256" key="4">
    <source>
        <dbReference type="ARBA" id="ARBA00023136"/>
    </source>
</evidence>
<dbReference type="RefSeq" id="XP_013435326.1">
    <property type="nucleotide sequence ID" value="XM_013579872.1"/>
</dbReference>
<keyword evidence="8" id="KW-1185">Reference proteome</keyword>
<dbReference type="Gene3D" id="1.50.40.10">
    <property type="entry name" value="Mitochondrial carrier domain"/>
    <property type="match status" value="1"/>
</dbReference>
<evidence type="ECO:0000256" key="2">
    <source>
        <dbReference type="ARBA" id="ARBA00022692"/>
    </source>
</evidence>
<dbReference type="EMBL" id="HG723858">
    <property type="protein sequence ID" value="CDJ66859.1"/>
    <property type="molecule type" value="Genomic_DNA"/>
</dbReference>
<dbReference type="SUPFAM" id="SSF103506">
    <property type="entry name" value="Mitochondrial carrier"/>
    <property type="match status" value="1"/>
</dbReference>
<evidence type="ECO:0008006" key="9">
    <source>
        <dbReference type="Google" id="ProtNLM"/>
    </source>
</evidence>
<feature type="repeat" description="Solcar" evidence="5">
    <location>
        <begin position="1"/>
        <end position="76"/>
    </location>
</feature>
<gene>
    <name evidence="7" type="ORF">ENH_00040880</name>
</gene>
<reference evidence="7" key="2">
    <citation type="submission" date="2013-10" db="EMBL/GenBank/DDBJ databases">
        <authorList>
            <person name="Aslett M."/>
        </authorList>
    </citation>
    <scope>NUCLEOTIDE SEQUENCE [LARGE SCALE GENOMIC DNA]</scope>
    <source>
        <strain evidence="7">Houghton</strain>
    </source>
</reference>
<dbReference type="InterPro" id="IPR023395">
    <property type="entry name" value="MCP_dom_sf"/>
</dbReference>
<evidence type="ECO:0000256" key="3">
    <source>
        <dbReference type="ARBA" id="ARBA00022737"/>
    </source>
</evidence>
<keyword evidence="3" id="KW-0677">Repeat</keyword>
<dbReference type="OrthoDB" id="270584at2759"/>
<keyword evidence="4 5" id="KW-0472">Membrane</keyword>
<dbReference type="PROSITE" id="PS50920">
    <property type="entry name" value="SOLCAR"/>
    <property type="match status" value="1"/>
</dbReference>
<dbReference type="GeneID" id="25474246"/>
<dbReference type="Proteomes" id="UP000030754">
    <property type="component" value="Unassembled WGS sequence"/>
</dbReference>
<protein>
    <recommendedName>
        <fullName evidence="9">Mitochondrial carrier domain-containing protein</fullName>
    </recommendedName>
</protein>
<evidence type="ECO:0000256" key="5">
    <source>
        <dbReference type="PROSITE-ProRule" id="PRU00282"/>
    </source>
</evidence>
<evidence type="ECO:0000256" key="6">
    <source>
        <dbReference type="RuleBase" id="RU000488"/>
    </source>
</evidence>
<name>U6MWI0_9EIME</name>
<evidence type="ECO:0000256" key="1">
    <source>
        <dbReference type="ARBA" id="ARBA00004141"/>
    </source>
</evidence>
<accession>U6MWI0</accession>
<keyword evidence="6" id="KW-0813">Transport</keyword>
<dbReference type="InterPro" id="IPR018108">
    <property type="entry name" value="MCP_transmembrane"/>
</dbReference>
<proteinExistence type="inferred from homology"/>
<comment type="subcellular location">
    <subcellularLocation>
        <location evidence="1">Membrane</location>
        <topology evidence="1">Multi-pass membrane protein</topology>
    </subcellularLocation>
</comment>
<keyword evidence="2 5" id="KW-0812">Transmembrane</keyword>
<dbReference type="GO" id="GO:0016020">
    <property type="term" value="C:membrane"/>
    <property type="evidence" value="ECO:0007669"/>
    <property type="project" value="UniProtKB-SubCell"/>
</dbReference>
<reference evidence="7" key="1">
    <citation type="submission" date="2013-10" db="EMBL/GenBank/DDBJ databases">
        <title>Genomic analysis of the causative agents of coccidiosis in chickens.</title>
        <authorList>
            <person name="Reid A.J."/>
            <person name="Blake D."/>
            <person name="Billington K."/>
            <person name="Browne H."/>
            <person name="Dunn M."/>
            <person name="Hung S."/>
            <person name="Kawahara F."/>
            <person name="Miranda-Saavedra D."/>
            <person name="Mourier T."/>
            <person name="Nagra H."/>
            <person name="Otto T.D."/>
            <person name="Rawlings N."/>
            <person name="Sanchez A."/>
            <person name="Sanders M."/>
            <person name="Subramaniam C."/>
            <person name="Tay Y."/>
            <person name="Dear P."/>
            <person name="Doerig C."/>
            <person name="Gruber A."/>
            <person name="Parkinson J."/>
            <person name="Shirley M."/>
            <person name="Wan K.L."/>
            <person name="Berriman M."/>
            <person name="Tomley F."/>
            <person name="Pain A."/>
        </authorList>
    </citation>
    <scope>NUCLEOTIDE SEQUENCE [LARGE SCALE GENOMIC DNA]</scope>
    <source>
        <strain evidence="7">Houghton</strain>
    </source>
</reference>
<comment type="similarity">
    <text evidence="6">Belongs to the mitochondrial carrier (TC 2.A.29) family.</text>
</comment>
<dbReference type="AlphaFoldDB" id="U6MWI0"/>